<name>A0A955LK05_UNCKA</name>
<accession>A0A955LK05</accession>
<dbReference type="SUPFAM" id="SSF54713">
    <property type="entry name" value="Elongation factor Ts (EF-Ts), dimerisation domain"/>
    <property type="match status" value="1"/>
</dbReference>
<dbReference type="PANTHER" id="PTHR11741:SF0">
    <property type="entry name" value="ELONGATION FACTOR TS, MITOCHONDRIAL"/>
    <property type="match status" value="1"/>
</dbReference>
<evidence type="ECO:0000259" key="6">
    <source>
        <dbReference type="Pfam" id="PF00889"/>
    </source>
</evidence>
<dbReference type="CDD" id="cd14275">
    <property type="entry name" value="UBA_EF-Ts"/>
    <property type="match status" value="1"/>
</dbReference>
<dbReference type="FunFam" id="1.10.8.10:FF:000001">
    <property type="entry name" value="Elongation factor Ts"/>
    <property type="match status" value="1"/>
</dbReference>
<organism evidence="7 8">
    <name type="scientific">candidate division WWE3 bacterium</name>
    <dbReference type="NCBI Taxonomy" id="2053526"/>
    <lineage>
        <taxon>Bacteria</taxon>
        <taxon>Katanobacteria</taxon>
    </lineage>
</organism>
<dbReference type="InterPro" id="IPR036402">
    <property type="entry name" value="EF-Ts_dimer_sf"/>
</dbReference>
<dbReference type="SUPFAM" id="SSF46934">
    <property type="entry name" value="UBA-like"/>
    <property type="match status" value="1"/>
</dbReference>
<dbReference type="GO" id="GO:0005737">
    <property type="term" value="C:cytoplasm"/>
    <property type="evidence" value="ECO:0007669"/>
    <property type="project" value="UniProtKB-SubCell"/>
</dbReference>
<comment type="caution">
    <text evidence="7">The sequence shown here is derived from an EMBL/GenBank/DDBJ whole genome shotgun (WGS) entry which is preliminary data.</text>
</comment>
<reference evidence="7" key="1">
    <citation type="submission" date="2020-04" db="EMBL/GenBank/DDBJ databases">
        <authorList>
            <person name="Zhang T."/>
        </authorList>
    </citation>
    <scope>NUCLEOTIDE SEQUENCE</scope>
    <source>
        <strain evidence="7">HKST-UBA03</strain>
    </source>
</reference>
<dbReference type="InterPro" id="IPR009060">
    <property type="entry name" value="UBA-like_sf"/>
</dbReference>
<feature type="domain" description="Translation elongation factor EFTs/EF1B dimerisation" evidence="6">
    <location>
        <begin position="72"/>
        <end position="149"/>
    </location>
</feature>
<proteinExistence type="inferred from homology"/>
<evidence type="ECO:0000313" key="8">
    <source>
        <dbReference type="Proteomes" id="UP000751518"/>
    </source>
</evidence>
<evidence type="ECO:0000313" key="7">
    <source>
        <dbReference type="EMBL" id="MCA9391920.1"/>
    </source>
</evidence>
<dbReference type="EMBL" id="JAGQKZ010000010">
    <property type="protein sequence ID" value="MCA9391920.1"/>
    <property type="molecule type" value="Genomic_DNA"/>
</dbReference>
<dbReference type="PROSITE" id="PS01126">
    <property type="entry name" value="EF_TS_1"/>
    <property type="match status" value="1"/>
</dbReference>
<dbReference type="GO" id="GO:0003746">
    <property type="term" value="F:translation elongation factor activity"/>
    <property type="evidence" value="ECO:0007669"/>
    <property type="project" value="UniProtKB-UniRule"/>
</dbReference>
<comment type="subcellular location">
    <subcellularLocation>
        <location evidence="5">Cytoplasm</location>
    </subcellularLocation>
</comment>
<dbReference type="InterPro" id="IPR018101">
    <property type="entry name" value="Transl_elong_Ts_CS"/>
</dbReference>
<dbReference type="Proteomes" id="UP000751518">
    <property type="component" value="Unassembled WGS sequence"/>
</dbReference>
<evidence type="ECO:0000256" key="2">
    <source>
        <dbReference type="ARBA" id="ARBA00016956"/>
    </source>
</evidence>
<keyword evidence="4 5" id="KW-0648">Protein biosynthesis</keyword>
<sequence length="152" mass="16993">MIMDIELIKKLREETGAGVMDVKSALAESDGDTGKAKEILMQKGMARAEKRAEREARNGLIHSYIHGNGDTGVLLELNCETSFVGKTPEFEELAHELALQIVSMNPDDVEGLLSQDYIRDTKKKVSDLIKELVAKTGENIELRRFVRYELGE</sequence>
<reference evidence="7" key="2">
    <citation type="journal article" date="2021" name="Microbiome">
        <title>Successional dynamics and alternative stable states in a saline activated sludge microbial community over 9 years.</title>
        <authorList>
            <person name="Wang Y."/>
            <person name="Ye J."/>
            <person name="Ju F."/>
            <person name="Liu L."/>
            <person name="Boyd J.A."/>
            <person name="Deng Y."/>
            <person name="Parks D.H."/>
            <person name="Jiang X."/>
            <person name="Yin X."/>
            <person name="Woodcroft B.J."/>
            <person name="Tyson G.W."/>
            <person name="Hugenholtz P."/>
            <person name="Polz M.F."/>
            <person name="Zhang T."/>
        </authorList>
    </citation>
    <scope>NUCLEOTIDE SEQUENCE</scope>
    <source>
        <strain evidence="7">HKST-UBA03</strain>
    </source>
</reference>
<dbReference type="Gene3D" id="3.30.479.20">
    <property type="entry name" value="Elongation factor Ts, dimerisation domain"/>
    <property type="match status" value="1"/>
</dbReference>
<evidence type="ECO:0000256" key="3">
    <source>
        <dbReference type="ARBA" id="ARBA00022768"/>
    </source>
</evidence>
<dbReference type="NCBIfam" id="TIGR00116">
    <property type="entry name" value="tsf"/>
    <property type="match status" value="1"/>
</dbReference>
<dbReference type="Pfam" id="PF00889">
    <property type="entry name" value="EF_TS"/>
    <property type="match status" value="1"/>
</dbReference>
<evidence type="ECO:0000256" key="1">
    <source>
        <dbReference type="ARBA" id="ARBA00005532"/>
    </source>
</evidence>
<gene>
    <name evidence="5 7" type="primary">tsf</name>
    <name evidence="7" type="ORF">KC614_01805</name>
</gene>
<comment type="caution">
    <text evidence="5">Lacks conserved residue(s) required for the propagation of feature annotation.</text>
</comment>
<protein>
    <recommendedName>
        <fullName evidence="2 5">Elongation factor Ts</fullName>
        <shortName evidence="5">EF-Ts</shortName>
    </recommendedName>
</protein>
<keyword evidence="5" id="KW-0963">Cytoplasm</keyword>
<keyword evidence="3 5" id="KW-0251">Elongation factor</keyword>
<dbReference type="HAMAP" id="MF_00050">
    <property type="entry name" value="EF_Ts"/>
    <property type="match status" value="1"/>
</dbReference>
<comment type="similarity">
    <text evidence="1 5">Belongs to the EF-Ts family.</text>
</comment>
<evidence type="ECO:0000256" key="5">
    <source>
        <dbReference type="HAMAP-Rule" id="MF_00050"/>
    </source>
</evidence>
<evidence type="ECO:0000256" key="4">
    <source>
        <dbReference type="ARBA" id="ARBA00022917"/>
    </source>
</evidence>
<dbReference type="PANTHER" id="PTHR11741">
    <property type="entry name" value="ELONGATION FACTOR TS"/>
    <property type="match status" value="1"/>
</dbReference>
<dbReference type="Gene3D" id="1.10.8.10">
    <property type="entry name" value="DNA helicase RuvA subunit, C-terminal domain"/>
    <property type="match status" value="1"/>
</dbReference>
<dbReference type="InterPro" id="IPR014039">
    <property type="entry name" value="Transl_elong_EFTs/EF1B_dimer"/>
</dbReference>
<dbReference type="InterPro" id="IPR001816">
    <property type="entry name" value="Transl_elong_EFTs/EF1B"/>
</dbReference>
<dbReference type="AlphaFoldDB" id="A0A955LK05"/>
<comment type="function">
    <text evidence="5">Associates with the EF-Tu.GDP complex and induces the exchange of GDP to GTP. It remains bound to the aminoacyl-tRNA.EF-Tu.GTP complex up to the GTP hydrolysis stage on the ribosome.</text>
</comment>